<accession>A5E327</accession>
<proteinExistence type="predicted"/>
<gene>
    <name evidence="2" type="ORF">LELG_04014</name>
</gene>
<evidence type="ECO:0000313" key="3">
    <source>
        <dbReference type="Proteomes" id="UP000001996"/>
    </source>
</evidence>
<dbReference type="EMBL" id="CH981528">
    <property type="protein sequence ID" value="EDK45835.1"/>
    <property type="molecule type" value="Genomic_DNA"/>
</dbReference>
<evidence type="ECO:0000256" key="1">
    <source>
        <dbReference type="SAM" id="MobiDB-lite"/>
    </source>
</evidence>
<sequence>MPSIKYIVDPTSRDNVIIHDKVYYEQDLPKRRSPGQTDARGKEGGASTSMSMSTSTSMSNSMPMSTSSSSSSSSSIRRKIIEKMDLNNIEATEEEIAREYHKNMGWRKVVVKLKPDAHNNIIVRRRFANAYGWPVIQHLVEAHFGKEARKEEIEDEKGEVADEKSISAINSLDSLDEDLGLTKLISRDIITKENEKIDESTNSEEQLWINSKDNAESVFALGVTGLIGEVTDRVGDFG</sequence>
<name>A5E327_LODEL</name>
<dbReference type="VEuPathDB" id="FungiDB:LELG_04014"/>
<dbReference type="Proteomes" id="UP000001996">
    <property type="component" value="Unassembled WGS sequence"/>
</dbReference>
<dbReference type="GeneID" id="5231787"/>
<dbReference type="InParanoid" id="A5E327"/>
<keyword evidence="3" id="KW-1185">Reference proteome</keyword>
<dbReference type="KEGG" id="lel:PVL30_004836"/>
<organism evidence="2 3">
    <name type="scientific">Lodderomyces elongisporus (strain ATCC 11503 / CBS 2605 / JCM 1781 / NBRC 1676 / NRRL YB-4239)</name>
    <name type="common">Yeast</name>
    <name type="synonym">Saccharomyces elongisporus</name>
    <dbReference type="NCBI Taxonomy" id="379508"/>
    <lineage>
        <taxon>Eukaryota</taxon>
        <taxon>Fungi</taxon>
        <taxon>Dikarya</taxon>
        <taxon>Ascomycota</taxon>
        <taxon>Saccharomycotina</taxon>
        <taxon>Pichiomycetes</taxon>
        <taxon>Debaryomycetaceae</taxon>
        <taxon>Candida/Lodderomyces clade</taxon>
        <taxon>Lodderomyces</taxon>
    </lineage>
</organism>
<feature type="region of interest" description="Disordered" evidence="1">
    <location>
        <begin position="27"/>
        <end position="75"/>
    </location>
</feature>
<dbReference type="STRING" id="379508.A5E327"/>
<dbReference type="AlphaFoldDB" id="A5E327"/>
<feature type="compositionally biased region" description="Low complexity" evidence="1">
    <location>
        <begin position="47"/>
        <end position="75"/>
    </location>
</feature>
<evidence type="ECO:0000313" key="2">
    <source>
        <dbReference type="EMBL" id="EDK45835.1"/>
    </source>
</evidence>
<dbReference type="HOGENOM" id="CLU_1166014_0_0_1"/>
<dbReference type="eggNOG" id="KOG4372">
    <property type="taxonomic scope" value="Eukaryota"/>
</dbReference>
<reference evidence="2 3" key="1">
    <citation type="journal article" date="2009" name="Nature">
        <title>Evolution of pathogenicity and sexual reproduction in eight Candida genomes.</title>
        <authorList>
            <person name="Butler G."/>
            <person name="Rasmussen M.D."/>
            <person name="Lin M.F."/>
            <person name="Santos M.A."/>
            <person name="Sakthikumar S."/>
            <person name="Munro C.A."/>
            <person name="Rheinbay E."/>
            <person name="Grabherr M."/>
            <person name="Forche A."/>
            <person name="Reedy J.L."/>
            <person name="Agrafioti I."/>
            <person name="Arnaud M.B."/>
            <person name="Bates S."/>
            <person name="Brown A.J."/>
            <person name="Brunke S."/>
            <person name="Costanzo M.C."/>
            <person name="Fitzpatrick D.A."/>
            <person name="de Groot P.W."/>
            <person name="Harris D."/>
            <person name="Hoyer L.L."/>
            <person name="Hube B."/>
            <person name="Klis F.M."/>
            <person name="Kodira C."/>
            <person name="Lennard N."/>
            <person name="Logue M.E."/>
            <person name="Martin R."/>
            <person name="Neiman A.M."/>
            <person name="Nikolaou E."/>
            <person name="Quail M.A."/>
            <person name="Quinn J."/>
            <person name="Santos M.C."/>
            <person name="Schmitzberger F.F."/>
            <person name="Sherlock G."/>
            <person name="Shah P."/>
            <person name="Silverstein K.A."/>
            <person name="Skrzypek M.S."/>
            <person name="Soll D."/>
            <person name="Staggs R."/>
            <person name="Stansfield I."/>
            <person name="Stumpf M.P."/>
            <person name="Sudbery P.E."/>
            <person name="Srikantha T."/>
            <person name="Zeng Q."/>
            <person name="Berman J."/>
            <person name="Berriman M."/>
            <person name="Heitman J."/>
            <person name="Gow N.A."/>
            <person name="Lorenz M.C."/>
            <person name="Birren B.W."/>
            <person name="Kellis M."/>
            <person name="Cuomo C.A."/>
        </authorList>
    </citation>
    <scope>NUCLEOTIDE SEQUENCE [LARGE SCALE GENOMIC DNA]</scope>
    <source>
        <strain evidence="3">ATCC 11503 / BCRC 21390 / CBS 2605 / JCM 1781 / NBRC 1676 / NRRL YB-4239</strain>
    </source>
</reference>
<protein>
    <submittedName>
        <fullName evidence="2">Uncharacterized protein</fullName>
    </submittedName>
</protein>
<dbReference type="OrthoDB" id="5368485at2759"/>